<organism evidence="4">
    <name type="scientific">Sulfurisphaera javensis</name>
    <dbReference type="NCBI Taxonomy" id="2049879"/>
    <lineage>
        <taxon>Archaea</taxon>
        <taxon>Thermoproteota</taxon>
        <taxon>Thermoprotei</taxon>
        <taxon>Sulfolobales</taxon>
        <taxon>Sulfolobaceae</taxon>
        <taxon>Sulfurisphaera</taxon>
    </lineage>
</organism>
<dbReference type="HAMAP" id="MF_00699">
    <property type="entry name" value="BriX"/>
    <property type="match status" value="1"/>
</dbReference>
<dbReference type="SUPFAM" id="SSF52954">
    <property type="entry name" value="Class II aaRS ABD-related"/>
    <property type="match status" value="1"/>
</dbReference>
<dbReference type="InterPro" id="IPR007109">
    <property type="entry name" value="Brix"/>
</dbReference>
<comment type="function">
    <text evidence="2">Probably involved in the biogenesis of the ribosome.</text>
</comment>
<evidence type="ECO:0000259" key="3">
    <source>
        <dbReference type="PROSITE" id="PS50833"/>
    </source>
</evidence>
<evidence type="ECO:0000256" key="2">
    <source>
        <dbReference type="HAMAP-Rule" id="MF_00699"/>
    </source>
</evidence>
<accession>A0AAT9GRU1</accession>
<dbReference type="AlphaFoldDB" id="A0AAT9GRU1"/>
<evidence type="ECO:0000256" key="1">
    <source>
        <dbReference type="ARBA" id="ARBA00022517"/>
    </source>
</evidence>
<protein>
    <recommendedName>
        <fullName evidence="2">Probable Brix domain-containing ribosomal biogenesis protein</fullName>
    </recommendedName>
</protein>
<dbReference type="GO" id="GO:0019843">
    <property type="term" value="F:rRNA binding"/>
    <property type="evidence" value="ECO:0007669"/>
    <property type="project" value="InterPro"/>
</dbReference>
<dbReference type="SMART" id="SM00879">
    <property type="entry name" value="Brix"/>
    <property type="match status" value="1"/>
</dbReference>
<reference evidence="4" key="1">
    <citation type="submission" date="2024-03" db="EMBL/GenBank/DDBJ databases">
        <title>Complete genome sequence of Sulfurisphaera javensis strain KD-1.</title>
        <authorList>
            <person name="Sakai H."/>
            <person name="Nur N."/>
            <person name="Suwanto A."/>
            <person name="Kurosawa N."/>
        </authorList>
    </citation>
    <scope>NUCLEOTIDE SEQUENCE</scope>
    <source>
        <strain evidence="4">KD-1</strain>
    </source>
</reference>
<name>A0AAT9GRU1_9CREN</name>
<dbReference type="PROSITE" id="PS50833">
    <property type="entry name" value="BRIX"/>
    <property type="match status" value="1"/>
</dbReference>
<keyword evidence="1 2" id="KW-0690">Ribosome biogenesis</keyword>
<evidence type="ECO:0000313" key="4">
    <source>
        <dbReference type="EMBL" id="BFH73500.1"/>
    </source>
</evidence>
<dbReference type="KEGG" id="sjv:SJAV_14440"/>
<sequence length="188" mass="21898">MYGIVKSVVLSGQDLLIPHIEVVFTSSRDAPLRVRTFLNELTYIFPNSIKINRGRQSLNEIISKSIYLRAKYLILINIRKGNPGRFKVYDLTNRTVKYNFIIYGVTLLTELKLPRTIIKRGCIGRIEEESIKNMLIDLGYLYLENCDAYANGEYLENSSIYELKFTKDNKILGPIIRFLLYDRNKNFN</sequence>
<proteinExistence type="inferred from homology"/>
<dbReference type="Gene3D" id="3.40.50.10480">
    <property type="entry name" value="Probable brix-domain ribosomal biogenesis protein"/>
    <property type="match status" value="1"/>
</dbReference>
<dbReference type="EMBL" id="AP031322">
    <property type="protein sequence ID" value="BFH73500.1"/>
    <property type="molecule type" value="Genomic_DNA"/>
</dbReference>
<feature type="domain" description="Brix" evidence="3">
    <location>
        <begin position="20"/>
        <end position="188"/>
    </location>
</feature>
<dbReference type="GO" id="GO:0006364">
    <property type="term" value="P:rRNA processing"/>
    <property type="evidence" value="ECO:0007669"/>
    <property type="project" value="InterPro"/>
</dbReference>
<gene>
    <name evidence="4" type="ORF">SJAV_14440</name>
</gene>
<dbReference type="InterPro" id="IPR023548">
    <property type="entry name" value="Brix_dom_Rbsml_bgen_prot"/>
</dbReference>